<dbReference type="SMART" id="SM00345">
    <property type="entry name" value="HTH_GNTR"/>
    <property type="match status" value="1"/>
</dbReference>
<reference evidence="5 6" key="1">
    <citation type="submission" date="2020-04" db="EMBL/GenBank/DDBJ databases">
        <authorList>
            <person name="Klaysubun C."/>
            <person name="Duangmal K."/>
            <person name="Lipun K."/>
        </authorList>
    </citation>
    <scope>NUCLEOTIDE SEQUENCE [LARGE SCALE GENOMIC DNA]</scope>
    <source>
        <strain evidence="5 6">DSM 45300</strain>
    </source>
</reference>
<comment type="caution">
    <text evidence="5">The sequence shown here is derived from an EMBL/GenBank/DDBJ whole genome shotgun (WGS) entry which is preliminary data.</text>
</comment>
<sequence>MRAAAVAYQAIQCGITEGDYPPGSWIREDEVAARAGVSRTPVREALRKLHSEGIVELLPNRGAVVVGWTSHDLDDIFDLRMMLEGYAVRRVVEAPRGDIDLPALNAMCTEMEQLLDQGGTANHDRIGELAVAFHSALHRASGNRQLMSILPGLNQVPLVHTANRQRTHEQLARSLTQHREILEAITAGDADWAEAVMRAHVRAARAALRTEDSRPADVPAREA</sequence>
<dbReference type="PANTHER" id="PTHR43537:SF24">
    <property type="entry name" value="GLUCONATE OPERON TRANSCRIPTIONAL REPRESSOR"/>
    <property type="match status" value="1"/>
</dbReference>
<feature type="domain" description="HTH gntR-type" evidence="4">
    <location>
        <begin position="1"/>
        <end position="68"/>
    </location>
</feature>
<dbReference type="SUPFAM" id="SSF48008">
    <property type="entry name" value="GntR ligand-binding domain-like"/>
    <property type="match status" value="1"/>
</dbReference>
<dbReference type="PROSITE" id="PS50949">
    <property type="entry name" value="HTH_GNTR"/>
    <property type="match status" value="1"/>
</dbReference>
<dbReference type="AlphaFoldDB" id="A0A848DDX6"/>
<dbReference type="InterPro" id="IPR036390">
    <property type="entry name" value="WH_DNA-bd_sf"/>
</dbReference>
<gene>
    <name evidence="5" type="ORF">HF519_04045</name>
</gene>
<dbReference type="Pfam" id="PF07729">
    <property type="entry name" value="FCD"/>
    <property type="match status" value="1"/>
</dbReference>
<dbReference type="Gene3D" id="1.10.10.10">
    <property type="entry name" value="Winged helix-like DNA-binding domain superfamily/Winged helix DNA-binding domain"/>
    <property type="match status" value="1"/>
</dbReference>
<dbReference type="InterPro" id="IPR000524">
    <property type="entry name" value="Tscrpt_reg_HTH_GntR"/>
</dbReference>
<dbReference type="EMBL" id="JAAXKZ010000008">
    <property type="protein sequence ID" value="NMH90767.1"/>
    <property type="molecule type" value="Genomic_DNA"/>
</dbReference>
<name>A0A848DDX6_9PSEU</name>
<keyword evidence="6" id="KW-1185">Reference proteome</keyword>
<organism evidence="5 6">
    <name type="scientific">Pseudonocardia bannensis</name>
    <dbReference type="NCBI Taxonomy" id="630973"/>
    <lineage>
        <taxon>Bacteria</taxon>
        <taxon>Bacillati</taxon>
        <taxon>Actinomycetota</taxon>
        <taxon>Actinomycetes</taxon>
        <taxon>Pseudonocardiales</taxon>
        <taxon>Pseudonocardiaceae</taxon>
        <taxon>Pseudonocardia</taxon>
    </lineage>
</organism>
<proteinExistence type="predicted"/>
<evidence type="ECO:0000256" key="2">
    <source>
        <dbReference type="ARBA" id="ARBA00023125"/>
    </source>
</evidence>
<protein>
    <submittedName>
        <fullName evidence="5">GntR family transcriptional regulator</fullName>
    </submittedName>
</protein>
<dbReference type="InterPro" id="IPR008920">
    <property type="entry name" value="TF_FadR/GntR_C"/>
</dbReference>
<evidence type="ECO:0000259" key="4">
    <source>
        <dbReference type="PROSITE" id="PS50949"/>
    </source>
</evidence>
<dbReference type="GO" id="GO:0003700">
    <property type="term" value="F:DNA-binding transcription factor activity"/>
    <property type="evidence" value="ECO:0007669"/>
    <property type="project" value="InterPro"/>
</dbReference>
<dbReference type="GO" id="GO:0003677">
    <property type="term" value="F:DNA binding"/>
    <property type="evidence" value="ECO:0007669"/>
    <property type="project" value="UniProtKB-KW"/>
</dbReference>
<dbReference type="CDD" id="cd07377">
    <property type="entry name" value="WHTH_GntR"/>
    <property type="match status" value="1"/>
</dbReference>
<evidence type="ECO:0000256" key="3">
    <source>
        <dbReference type="ARBA" id="ARBA00023163"/>
    </source>
</evidence>
<dbReference type="SUPFAM" id="SSF46785">
    <property type="entry name" value="Winged helix' DNA-binding domain"/>
    <property type="match status" value="1"/>
</dbReference>
<evidence type="ECO:0000313" key="6">
    <source>
        <dbReference type="Proteomes" id="UP000586918"/>
    </source>
</evidence>
<evidence type="ECO:0000256" key="1">
    <source>
        <dbReference type="ARBA" id="ARBA00023015"/>
    </source>
</evidence>
<evidence type="ECO:0000313" key="5">
    <source>
        <dbReference type="EMBL" id="NMH90767.1"/>
    </source>
</evidence>
<dbReference type="InterPro" id="IPR011711">
    <property type="entry name" value="GntR_C"/>
</dbReference>
<keyword evidence="3" id="KW-0804">Transcription</keyword>
<keyword evidence="1" id="KW-0805">Transcription regulation</keyword>
<dbReference type="PANTHER" id="PTHR43537">
    <property type="entry name" value="TRANSCRIPTIONAL REGULATOR, GNTR FAMILY"/>
    <property type="match status" value="1"/>
</dbReference>
<dbReference type="SMART" id="SM00895">
    <property type="entry name" value="FCD"/>
    <property type="match status" value="1"/>
</dbReference>
<accession>A0A848DDX6</accession>
<dbReference type="Proteomes" id="UP000586918">
    <property type="component" value="Unassembled WGS sequence"/>
</dbReference>
<dbReference type="InterPro" id="IPR036388">
    <property type="entry name" value="WH-like_DNA-bd_sf"/>
</dbReference>
<dbReference type="Gene3D" id="1.20.120.530">
    <property type="entry name" value="GntR ligand-binding domain-like"/>
    <property type="match status" value="1"/>
</dbReference>
<dbReference type="PRINTS" id="PR00035">
    <property type="entry name" value="HTHGNTR"/>
</dbReference>
<keyword evidence="2" id="KW-0238">DNA-binding</keyword>
<dbReference type="Pfam" id="PF00392">
    <property type="entry name" value="GntR"/>
    <property type="match status" value="1"/>
</dbReference>